<dbReference type="PROSITE" id="PS51257">
    <property type="entry name" value="PROKAR_LIPOPROTEIN"/>
    <property type="match status" value="1"/>
</dbReference>
<keyword evidence="1" id="KW-0732">Signal</keyword>
<evidence type="ECO:0000256" key="1">
    <source>
        <dbReference type="SAM" id="SignalP"/>
    </source>
</evidence>
<feature type="chain" id="PRO_5009291750" description="Lipoprotein" evidence="1">
    <location>
        <begin position="23"/>
        <end position="154"/>
    </location>
</feature>
<accession>A0A1H5ZNZ1</accession>
<dbReference type="AlphaFoldDB" id="A0A1H5ZNZ1"/>
<dbReference type="RefSeq" id="WP_146063306.1">
    <property type="nucleotide sequence ID" value="NZ_FNUS01000005.1"/>
</dbReference>
<protein>
    <recommendedName>
        <fullName evidence="4">Lipoprotein</fullName>
    </recommendedName>
</protein>
<evidence type="ECO:0000313" key="2">
    <source>
        <dbReference type="EMBL" id="SEG37870.1"/>
    </source>
</evidence>
<sequence>MKNVHSISVLLFSLFISTSCHFQKGESNENNSSTNQLSLSMNNKMLQADTVKLSISNGSLSPDFQYYQEYILTANEAIFKNQKGENPEVTTRKKMDKDFWENIRTFSPDKNNSDNTPHPDGAEEVFLDFIIKKKTYSFPEKSMEDKIEKIRNYF</sequence>
<proteinExistence type="predicted"/>
<gene>
    <name evidence="2" type="ORF">SAMN05421847_2116</name>
</gene>
<feature type="signal peptide" evidence="1">
    <location>
        <begin position="1"/>
        <end position="22"/>
    </location>
</feature>
<evidence type="ECO:0000313" key="3">
    <source>
        <dbReference type="Proteomes" id="UP000236738"/>
    </source>
</evidence>
<evidence type="ECO:0008006" key="4">
    <source>
        <dbReference type="Google" id="ProtNLM"/>
    </source>
</evidence>
<dbReference type="Proteomes" id="UP000236738">
    <property type="component" value="Unassembled WGS sequence"/>
</dbReference>
<keyword evidence="3" id="KW-1185">Reference proteome</keyword>
<organism evidence="2 3">
    <name type="scientific">Halpernia humi</name>
    <dbReference type="NCBI Taxonomy" id="493375"/>
    <lineage>
        <taxon>Bacteria</taxon>
        <taxon>Pseudomonadati</taxon>
        <taxon>Bacteroidota</taxon>
        <taxon>Flavobacteriia</taxon>
        <taxon>Flavobacteriales</taxon>
        <taxon>Weeksellaceae</taxon>
        <taxon>Chryseobacterium group</taxon>
        <taxon>Halpernia</taxon>
    </lineage>
</organism>
<name>A0A1H5ZNZ1_9FLAO</name>
<dbReference type="EMBL" id="FNUS01000005">
    <property type="protein sequence ID" value="SEG37870.1"/>
    <property type="molecule type" value="Genomic_DNA"/>
</dbReference>
<reference evidence="3" key="1">
    <citation type="submission" date="2016-10" db="EMBL/GenBank/DDBJ databases">
        <authorList>
            <person name="Varghese N."/>
            <person name="Submissions S."/>
        </authorList>
    </citation>
    <scope>NUCLEOTIDE SEQUENCE [LARGE SCALE GENOMIC DNA]</scope>
    <source>
        <strain evidence="3">DSM 21580</strain>
    </source>
</reference>